<dbReference type="AlphaFoldDB" id="A0A4Q7MTD7"/>
<feature type="transmembrane region" description="Helical" evidence="1">
    <location>
        <begin position="23"/>
        <end position="42"/>
    </location>
</feature>
<keyword evidence="3" id="KW-1185">Reference proteome</keyword>
<reference evidence="2 3" key="1">
    <citation type="submission" date="2019-02" db="EMBL/GenBank/DDBJ databases">
        <title>Genomic Encyclopedia of Type Strains, Phase IV (KMG-IV): sequencing the most valuable type-strain genomes for metagenomic binning, comparative biology and taxonomic classification.</title>
        <authorList>
            <person name="Goeker M."/>
        </authorList>
    </citation>
    <scope>NUCLEOTIDE SEQUENCE [LARGE SCALE GENOMIC DNA]</scope>
    <source>
        <strain evidence="2 3">DSM 18116</strain>
    </source>
</reference>
<keyword evidence="1" id="KW-0472">Membrane</keyword>
<accession>A0A4Q7MTD7</accession>
<evidence type="ECO:0000256" key="1">
    <source>
        <dbReference type="SAM" id="Phobius"/>
    </source>
</evidence>
<dbReference type="Proteomes" id="UP000293874">
    <property type="component" value="Unassembled WGS sequence"/>
</dbReference>
<evidence type="ECO:0000313" key="3">
    <source>
        <dbReference type="Proteomes" id="UP000293874"/>
    </source>
</evidence>
<keyword evidence="1" id="KW-0812">Transmembrane</keyword>
<dbReference type="InterPro" id="IPR021448">
    <property type="entry name" value="DUF3098"/>
</dbReference>
<keyword evidence="1" id="KW-1133">Transmembrane helix</keyword>
<feature type="transmembrane region" description="Helical" evidence="1">
    <location>
        <begin position="62"/>
        <end position="81"/>
    </location>
</feature>
<protein>
    <submittedName>
        <fullName evidence="2">DUF3098 family protein</fullName>
    </submittedName>
</protein>
<proteinExistence type="predicted"/>
<dbReference type="EMBL" id="SGXA01000002">
    <property type="protein sequence ID" value="RZS71204.1"/>
    <property type="molecule type" value="Genomic_DNA"/>
</dbReference>
<name>A0A4Q7MTD7_9BACT</name>
<sequence length="86" mass="9271">MADIKAKSNTPATSSNLFGKENYMWILIGLAVMVLGIILMAGGKSKDPNVFLDSDVYSTTRITVAPILILLGLGIEVFAIFRKPKA</sequence>
<organism evidence="2 3">
    <name type="scientific">Pseudobacter ginsenosidimutans</name>
    <dbReference type="NCBI Taxonomy" id="661488"/>
    <lineage>
        <taxon>Bacteria</taxon>
        <taxon>Pseudomonadati</taxon>
        <taxon>Bacteroidota</taxon>
        <taxon>Chitinophagia</taxon>
        <taxon>Chitinophagales</taxon>
        <taxon>Chitinophagaceae</taxon>
        <taxon>Pseudobacter</taxon>
    </lineage>
</organism>
<dbReference type="OrthoDB" id="963379at2"/>
<dbReference type="RefSeq" id="WP_130541731.1">
    <property type="nucleotide sequence ID" value="NZ_CP042431.1"/>
</dbReference>
<dbReference type="Pfam" id="PF11297">
    <property type="entry name" value="DUF3098"/>
    <property type="match status" value="1"/>
</dbReference>
<gene>
    <name evidence="2" type="ORF">EV199_3105</name>
</gene>
<comment type="caution">
    <text evidence="2">The sequence shown here is derived from an EMBL/GenBank/DDBJ whole genome shotgun (WGS) entry which is preliminary data.</text>
</comment>
<evidence type="ECO:0000313" key="2">
    <source>
        <dbReference type="EMBL" id="RZS71204.1"/>
    </source>
</evidence>